<evidence type="ECO:0000313" key="3">
    <source>
        <dbReference type="Proteomes" id="UP000065807"/>
    </source>
</evidence>
<dbReference type="GO" id="GO:0016747">
    <property type="term" value="F:acyltransferase activity, transferring groups other than amino-acyl groups"/>
    <property type="evidence" value="ECO:0007669"/>
    <property type="project" value="InterPro"/>
</dbReference>
<dbReference type="PANTHER" id="PTHR43072">
    <property type="entry name" value="N-ACETYLTRANSFERASE"/>
    <property type="match status" value="1"/>
</dbReference>
<organism evidence="2 3">
    <name type="scientific">Limnochorda pilosa</name>
    <dbReference type="NCBI Taxonomy" id="1555112"/>
    <lineage>
        <taxon>Bacteria</taxon>
        <taxon>Bacillati</taxon>
        <taxon>Bacillota</taxon>
        <taxon>Limnochordia</taxon>
        <taxon>Limnochordales</taxon>
        <taxon>Limnochordaceae</taxon>
        <taxon>Limnochorda</taxon>
    </lineage>
</organism>
<dbReference type="STRING" id="1555112.LIP_1008"/>
<dbReference type="Proteomes" id="UP000065807">
    <property type="component" value="Chromosome"/>
</dbReference>
<reference evidence="3" key="1">
    <citation type="submission" date="2015-07" db="EMBL/GenBank/DDBJ databases">
        <title>Complete genome sequence and phylogenetic analysis of Limnochorda pilosa.</title>
        <authorList>
            <person name="Watanabe M."/>
            <person name="Kojima H."/>
            <person name="Fukui M."/>
        </authorList>
    </citation>
    <scope>NUCLEOTIDE SEQUENCE [LARGE SCALE GENOMIC DNA]</scope>
    <source>
        <strain evidence="3">HC45</strain>
    </source>
</reference>
<sequence length="206" mass="23041">MAVEIRLATARDARAVADIYGPIVASTPISFEIEPPDEREMQRRIEQTLQVYPWIVCEHDGRIIGYAYATQHRARSAYQWSVDTSVYVHSDFHRCGVGRGLYTSLFQILIAQGYFNAYAGITLPNPGSVGLHESVGFRPVGVYRRVGYKLGAWHDVGWWHAALQPSDSSPRPPVVLSRVQDDPSWDALVRAGKSCIRGAFLKRSVP</sequence>
<name>A0A0K2SIF1_LIMPI</name>
<dbReference type="NCBIfam" id="NF040504">
    <property type="entry name" value="resist_ArsN1b"/>
    <property type="match status" value="1"/>
</dbReference>
<evidence type="ECO:0000259" key="1">
    <source>
        <dbReference type="PROSITE" id="PS51186"/>
    </source>
</evidence>
<accession>A0A0K2SIF1</accession>
<dbReference type="Pfam" id="PF13420">
    <property type="entry name" value="Acetyltransf_4"/>
    <property type="match status" value="1"/>
</dbReference>
<dbReference type="OrthoDB" id="9798006at2"/>
<keyword evidence="2" id="KW-0808">Transferase</keyword>
<dbReference type="KEGG" id="lpil:LIP_1008"/>
<evidence type="ECO:0000313" key="2">
    <source>
        <dbReference type="EMBL" id="BAS26865.1"/>
    </source>
</evidence>
<dbReference type="PROSITE" id="PS51186">
    <property type="entry name" value="GNAT"/>
    <property type="match status" value="1"/>
</dbReference>
<keyword evidence="3" id="KW-1185">Reference proteome</keyword>
<dbReference type="InterPro" id="IPR000182">
    <property type="entry name" value="GNAT_dom"/>
</dbReference>
<dbReference type="RefSeq" id="WP_068134966.1">
    <property type="nucleotide sequence ID" value="NZ_AP014924.1"/>
</dbReference>
<proteinExistence type="predicted"/>
<dbReference type="PATRIC" id="fig|1555112.3.peg.1050"/>
<reference evidence="3" key="2">
    <citation type="journal article" date="2016" name="Int. J. Syst. Evol. Microbiol.">
        <title>Complete genome sequence and cell structure of Limnochorda pilosa, a Gram-negative spore-former within the phylum Firmicutes.</title>
        <authorList>
            <person name="Watanabe M."/>
            <person name="Kojima H."/>
            <person name="Fukui M."/>
        </authorList>
    </citation>
    <scope>NUCLEOTIDE SEQUENCE [LARGE SCALE GENOMIC DNA]</scope>
    <source>
        <strain evidence="3">HC45</strain>
    </source>
</reference>
<gene>
    <name evidence="2" type="ORF">LIP_1008</name>
</gene>
<dbReference type="CDD" id="cd04301">
    <property type="entry name" value="NAT_SF"/>
    <property type="match status" value="1"/>
</dbReference>
<dbReference type="InterPro" id="IPR016181">
    <property type="entry name" value="Acyl_CoA_acyltransferase"/>
</dbReference>
<feature type="domain" description="N-acetyltransferase" evidence="1">
    <location>
        <begin position="3"/>
        <end position="165"/>
    </location>
</feature>
<protein>
    <submittedName>
        <fullName evidence="2">GCN5 family acetyltransferase</fullName>
    </submittedName>
</protein>
<dbReference type="SUPFAM" id="SSF55729">
    <property type="entry name" value="Acyl-CoA N-acyltransferases (Nat)"/>
    <property type="match status" value="1"/>
</dbReference>
<dbReference type="PANTHER" id="PTHR43072:SF8">
    <property type="entry name" value="ACYLTRANSFERASE FABY-RELATED"/>
    <property type="match status" value="1"/>
</dbReference>
<dbReference type="EMBL" id="AP014924">
    <property type="protein sequence ID" value="BAS26865.1"/>
    <property type="molecule type" value="Genomic_DNA"/>
</dbReference>
<dbReference type="AlphaFoldDB" id="A0A0K2SIF1"/>
<dbReference type="Gene3D" id="3.40.630.30">
    <property type="match status" value="1"/>
</dbReference>